<dbReference type="EMBL" id="OB660627">
    <property type="protein sequence ID" value="CAD7225662.1"/>
    <property type="molecule type" value="Genomic_DNA"/>
</dbReference>
<feature type="region of interest" description="Disordered" evidence="3">
    <location>
        <begin position="451"/>
        <end position="486"/>
    </location>
</feature>
<dbReference type="InterPro" id="IPR007867">
    <property type="entry name" value="GMC_OxRtase_C"/>
</dbReference>
<dbReference type="InterPro" id="IPR000172">
    <property type="entry name" value="GMC_OxRdtase_N"/>
</dbReference>
<evidence type="ECO:0000256" key="1">
    <source>
        <dbReference type="ARBA" id="ARBA00010790"/>
    </source>
</evidence>
<dbReference type="Gene3D" id="3.50.50.60">
    <property type="entry name" value="FAD/NAD(P)-binding domain"/>
    <property type="match status" value="3"/>
</dbReference>
<feature type="transmembrane region" description="Helical" evidence="4">
    <location>
        <begin position="6"/>
        <end position="30"/>
    </location>
</feature>
<feature type="region of interest" description="Disordered" evidence="3">
    <location>
        <begin position="536"/>
        <end position="584"/>
    </location>
</feature>
<dbReference type="Pfam" id="PF00732">
    <property type="entry name" value="GMC_oxred_N"/>
    <property type="match status" value="1"/>
</dbReference>
<feature type="compositionally biased region" description="Polar residues" evidence="3">
    <location>
        <begin position="538"/>
        <end position="553"/>
    </location>
</feature>
<evidence type="ECO:0000256" key="4">
    <source>
        <dbReference type="SAM" id="Phobius"/>
    </source>
</evidence>
<dbReference type="InterPro" id="IPR012132">
    <property type="entry name" value="GMC_OxRdtase"/>
</dbReference>
<dbReference type="InterPro" id="IPR036188">
    <property type="entry name" value="FAD/NAD-bd_sf"/>
</dbReference>
<evidence type="ECO:0000313" key="5">
    <source>
        <dbReference type="EMBL" id="CAD7225662.1"/>
    </source>
</evidence>
<accession>A0A7R8W646</accession>
<reference evidence="5" key="1">
    <citation type="submission" date="2020-11" db="EMBL/GenBank/DDBJ databases">
        <authorList>
            <person name="Tran Van P."/>
        </authorList>
    </citation>
    <scope>NUCLEOTIDE SEQUENCE</scope>
</reference>
<sequence length="883" mass="98934">MASVGTYGAVAGTFAAGGAWFIPVLVGMIAKFRYDRKNPEGRVIDVVDAKPEYDFIVVGGGSAGAVVAARLSENPHFKVLLLEAGGDETEVSDVPALAGYLQLGRLDWQYKTEPSPYACRAMKNWRCNWPRGKVLGGSSVLNYMLYIRGNIKDYDLWEQNGNYGWAFRDVLYYFKKSEDNKNPYVAKNKKYHATGGYLTVMEAPWRSPLATSFIEAGVEMGYDNVDVNSYKQTGFTIPQGTIRRGARCSTAKAFIRPARLRPNLDVSLRSFVHKILINGHKRAYAVKYEKFGQVRIVRARKEVILCAGAIGSPHILMLSGIGPKQHLQEHGIHVHADLKVGYNLQDHIGIGGLVFLVNQPIALVQTRLENFPAVMKYAMFGKGAAGCDMHSHFKNSAQRCTEEVPTPGAGDILQFEVFSEMDGILKELSDWLKDTQDAEILDSSFDVFTQRGQPSTSSTLPDIQGTLPAPSSSPISSPGRKDTVLRPIHTLRRRLARRLGRSSPSIPCVARAFARAFERSSRDRWETQDAEILDSSFDVFTQRGQPSTSSTLPDIQGTLPAPSSSPISSPGRKDTVLASEPSQLLPDAESQKLREILRCEFYERRTKTRYAESRCRSKRSNDPNIQTQFRPKKPKLDGVLGIVKENRPLTVLGGLEGLAFVNTKYANFSDDFPDIEFHFSSGTPSSDGGRQVRRIHGLNNRVWHDYYKPISFRDNWTAYPTLLRPKSKGYMRLRSKNPYDYPLLYHNYLTDPDDVARLVEGMKLVVVMAETKAFRKFGSVIYKKHFPGCEAYELFTDPYWECVVRSYTETIYHYSGTAKMGPYWDPYAVVDPELRVYGIKGLRVADGAIMPEIVSGNTNAPIIMIGEKCADMVKHTWAKRGHR</sequence>
<dbReference type="PANTHER" id="PTHR11552:SF227">
    <property type="entry name" value="GLUCOSE DEHYDROGENASE [FAD, QUINONE]-LIKE PROTEIN"/>
    <property type="match status" value="1"/>
</dbReference>
<keyword evidence="4" id="KW-0812">Transmembrane</keyword>
<evidence type="ECO:0000256" key="2">
    <source>
        <dbReference type="RuleBase" id="RU003968"/>
    </source>
</evidence>
<protein>
    <submittedName>
        <fullName evidence="5">Uncharacterized protein</fullName>
    </submittedName>
</protein>
<feature type="compositionally biased region" description="Low complexity" evidence="3">
    <location>
        <begin position="468"/>
        <end position="478"/>
    </location>
</feature>
<dbReference type="SUPFAM" id="SSF51905">
    <property type="entry name" value="FAD/NAD(P)-binding domain"/>
    <property type="match status" value="1"/>
</dbReference>
<keyword evidence="2" id="KW-0274">FAD</keyword>
<gene>
    <name evidence="5" type="ORF">CTOB1V02_LOCUS3594</name>
</gene>
<proteinExistence type="inferred from homology"/>
<feature type="compositionally biased region" description="Low complexity" evidence="3">
    <location>
        <begin position="560"/>
        <end position="570"/>
    </location>
</feature>
<feature type="compositionally biased region" description="Polar residues" evidence="3">
    <location>
        <begin position="451"/>
        <end position="461"/>
    </location>
</feature>
<dbReference type="PROSITE" id="PS00624">
    <property type="entry name" value="GMC_OXRED_2"/>
    <property type="match status" value="1"/>
</dbReference>
<dbReference type="OrthoDB" id="269227at2759"/>
<evidence type="ECO:0000256" key="3">
    <source>
        <dbReference type="SAM" id="MobiDB-lite"/>
    </source>
</evidence>
<dbReference type="Gene3D" id="3.30.560.10">
    <property type="entry name" value="Glucose Oxidase, domain 3"/>
    <property type="match status" value="1"/>
</dbReference>
<dbReference type="AlphaFoldDB" id="A0A7R8W646"/>
<keyword evidence="4" id="KW-0472">Membrane</keyword>
<keyword evidence="4" id="KW-1133">Transmembrane helix</keyword>
<dbReference type="PROSITE" id="PS00623">
    <property type="entry name" value="GMC_OXRED_1"/>
    <property type="match status" value="1"/>
</dbReference>
<dbReference type="Pfam" id="PF05199">
    <property type="entry name" value="GMC_oxred_C"/>
    <property type="match status" value="1"/>
</dbReference>
<dbReference type="PANTHER" id="PTHR11552">
    <property type="entry name" value="GLUCOSE-METHANOL-CHOLINE GMC OXIDOREDUCTASE"/>
    <property type="match status" value="1"/>
</dbReference>
<organism evidence="5">
    <name type="scientific">Cyprideis torosa</name>
    <dbReference type="NCBI Taxonomy" id="163714"/>
    <lineage>
        <taxon>Eukaryota</taxon>
        <taxon>Metazoa</taxon>
        <taxon>Ecdysozoa</taxon>
        <taxon>Arthropoda</taxon>
        <taxon>Crustacea</taxon>
        <taxon>Oligostraca</taxon>
        <taxon>Ostracoda</taxon>
        <taxon>Podocopa</taxon>
        <taxon>Podocopida</taxon>
        <taxon>Cytherocopina</taxon>
        <taxon>Cytheroidea</taxon>
        <taxon>Cytherideidae</taxon>
        <taxon>Cyprideis</taxon>
    </lineage>
</organism>
<dbReference type="GO" id="GO:0050660">
    <property type="term" value="F:flavin adenine dinucleotide binding"/>
    <property type="evidence" value="ECO:0007669"/>
    <property type="project" value="InterPro"/>
</dbReference>
<keyword evidence="2" id="KW-0285">Flavoprotein</keyword>
<dbReference type="GO" id="GO:0016614">
    <property type="term" value="F:oxidoreductase activity, acting on CH-OH group of donors"/>
    <property type="evidence" value="ECO:0007669"/>
    <property type="project" value="InterPro"/>
</dbReference>
<dbReference type="SUPFAM" id="SSF54373">
    <property type="entry name" value="FAD-linked reductases, C-terminal domain"/>
    <property type="match status" value="1"/>
</dbReference>
<comment type="similarity">
    <text evidence="1 2">Belongs to the GMC oxidoreductase family.</text>
</comment>
<name>A0A7R8W646_9CRUS</name>